<accession>A0A7S1IMV8</accession>
<name>A0A7S1IMV8_9EUGL</name>
<organism evidence="1">
    <name type="scientific">Eutreptiella gymnastica</name>
    <dbReference type="NCBI Taxonomy" id="73025"/>
    <lineage>
        <taxon>Eukaryota</taxon>
        <taxon>Discoba</taxon>
        <taxon>Euglenozoa</taxon>
        <taxon>Euglenida</taxon>
        <taxon>Spirocuta</taxon>
        <taxon>Euglenophyceae</taxon>
        <taxon>Eutreptiales</taxon>
        <taxon>Eutreptiaceae</taxon>
        <taxon>Eutreptiella</taxon>
    </lineage>
</organism>
<proteinExistence type="predicted"/>
<reference evidence="1" key="1">
    <citation type="submission" date="2021-01" db="EMBL/GenBank/DDBJ databases">
        <authorList>
            <person name="Corre E."/>
            <person name="Pelletier E."/>
            <person name="Niang G."/>
            <person name="Scheremetjew M."/>
            <person name="Finn R."/>
            <person name="Kale V."/>
            <person name="Holt S."/>
            <person name="Cochrane G."/>
            <person name="Meng A."/>
            <person name="Brown T."/>
            <person name="Cohen L."/>
        </authorList>
    </citation>
    <scope>NUCLEOTIDE SEQUENCE</scope>
    <source>
        <strain evidence="1">NIES-381</strain>
    </source>
</reference>
<protein>
    <submittedName>
        <fullName evidence="1">Uncharacterized protein</fullName>
    </submittedName>
</protein>
<dbReference type="EMBL" id="HBGA01076163">
    <property type="protein sequence ID" value="CAD9017321.1"/>
    <property type="molecule type" value="Transcribed_RNA"/>
</dbReference>
<gene>
    <name evidence="1" type="ORF">EGYM00392_LOCUS28431</name>
</gene>
<dbReference type="AlphaFoldDB" id="A0A7S1IMV8"/>
<sequence>MYATARRRGICRVTRIATVTAGLMCPPEMCPKQWTRTKIVRPKVRETVSLCPPFVRAVPANADEDEEEHGHKLGYDSPPEAAVGGALNVGDRGGVVGTAIFVFGHGV</sequence>
<evidence type="ECO:0000313" key="1">
    <source>
        <dbReference type="EMBL" id="CAD9017321.1"/>
    </source>
</evidence>